<feature type="transmembrane region" description="Helical" evidence="2">
    <location>
        <begin position="197"/>
        <end position="222"/>
    </location>
</feature>
<keyword evidence="2" id="KW-0472">Membrane</keyword>
<evidence type="ECO:0000313" key="3">
    <source>
        <dbReference type="EMBL" id="MBB2957143.1"/>
    </source>
</evidence>
<sequence length="279" mass="28410">MADHDARTRAYDFGRPDDDGDAITDEQPTTAMPRTRATPSAPSSPRGSSSSLYAGSEESTRVIPQQAPPPAPAAVAPSRPAKEARQQPRAAQQAGLTDARGGDGRNGRGRESASPSVWARIGSVFLAVPLYVICLAAFSAIPVLIIVSGVSSSAGSFLGDGGGVSPVWTMLVTMLAAVGFFLMALTMRLSGTGSVVAGALSVLAGLGCFLLHAQITAAIAAAPLWQDELATFALFAGPASGMAVSLLAAELVVFGFAMLGAGAAVSSARRHGWRKAVGF</sequence>
<feature type="compositionally biased region" description="Basic and acidic residues" evidence="1">
    <location>
        <begin position="100"/>
        <end position="111"/>
    </location>
</feature>
<feature type="transmembrane region" description="Helical" evidence="2">
    <location>
        <begin position="242"/>
        <end position="265"/>
    </location>
</feature>
<keyword evidence="4" id="KW-1185">Reference proteome</keyword>
<protein>
    <submittedName>
        <fullName evidence="3">Uncharacterized protein</fullName>
    </submittedName>
</protein>
<proteinExistence type="predicted"/>
<evidence type="ECO:0000313" key="4">
    <source>
        <dbReference type="Proteomes" id="UP000545286"/>
    </source>
</evidence>
<feature type="transmembrane region" description="Helical" evidence="2">
    <location>
        <begin position="124"/>
        <end position="147"/>
    </location>
</feature>
<feature type="region of interest" description="Disordered" evidence="1">
    <location>
        <begin position="1"/>
        <end position="113"/>
    </location>
</feature>
<keyword evidence="2" id="KW-1133">Transmembrane helix</keyword>
<dbReference type="AlphaFoldDB" id="A0A7W4UMJ2"/>
<evidence type="ECO:0000256" key="2">
    <source>
        <dbReference type="SAM" id="Phobius"/>
    </source>
</evidence>
<name>A0A7W4UMJ2_9MICO</name>
<comment type="caution">
    <text evidence="3">The sequence shown here is derived from an EMBL/GenBank/DDBJ whole genome shotgun (WGS) entry which is preliminary data.</text>
</comment>
<feature type="compositionally biased region" description="Basic and acidic residues" evidence="1">
    <location>
        <begin position="1"/>
        <end position="17"/>
    </location>
</feature>
<evidence type="ECO:0000256" key="1">
    <source>
        <dbReference type="SAM" id="MobiDB-lite"/>
    </source>
</evidence>
<gene>
    <name evidence="3" type="ORF">FHX72_001255</name>
</gene>
<reference evidence="3 4" key="1">
    <citation type="submission" date="2020-08" db="EMBL/GenBank/DDBJ databases">
        <title>Sequencing the genomes of 1000 actinobacteria strains.</title>
        <authorList>
            <person name="Klenk H.-P."/>
        </authorList>
    </citation>
    <scope>NUCLEOTIDE SEQUENCE [LARGE SCALE GENOMIC DNA]</scope>
    <source>
        <strain evidence="3 4">DSM 20419</strain>
    </source>
</reference>
<dbReference type="RefSeq" id="WP_068479556.1">
    <property type="nucleotide sequence ID" value="NZ_CZJS01000092.1"/>
</dbReference>
<feature type="transmembrane region" description="Helical" evidence="2">
    <location>
        <begin position="167"/>
        <end position="185"/>
    </location>
</feature>
<accession>A0A7W4UMJ2</accession>
<dbReference type="Proteomes" id="UP000545286">
    <property type="component" value="Unassembled WGS sequence"/>
</dbReference>
<feature type="compositionally biased region" description="Low complexity" evidence="1">
    <location>
        <begin position="28"/>
        <end position="57"/>
    </location>
</feature>
<keyword evidence="2" id="KW-0812">Transmembrane</keyword>
<dbReference type="EMBL" id="JACHWJ010000001">
    <property type="protein sequence ID" value="MBB2957143.1"/>
    <property type="molecule type" value="Genomic_DNA"/>
</dbReference>
<organism evidence="3 4">
    <name type="scientific">Pseudoclavibacter helvolus</name>
    <dbReference type="NCBI Taxonomy" id="255205"/>
    <lineage>
        <taxon>Bacteria</taxon>
        <taxon>Bacillati</taxon>
        <taxon>Actinomycetota</taxon>
        <taxon>Actinomycetes</taxon>
        <taxon>Micrococcales</taxon>
        <taxon>Microbacteriaceae</taxon>
        <taxon>Pseudoclavibacter</taxon>
    </lineage>
</organism>